<feature type="transmembrane region" description="Helical" evidence="1">
    <location>
        <begin position="226"/>
        <end position="245"/>
    </location>
</feature>
<reference evidence="2 3" key="1">
    <citation type="submission" date="2019-06" db="EMBL/GenBank/DDBJ databases">
        <title>Sequencing the genomes of 1000 actinobacteria strains.</title>
        <authorList>
            <person name="Klenk H.-P."/>
        </authorList>
    </citation>
    <scope>NUCLEOTIDE SEQUENCE [LARGE SCALE GENOMIC DNA]</scope>
    <source>
        <strain evidence="2 3">DSM 21776</strain>
    </source>
</reference>
<keyword evidence="1" id="KW-0472">Membrane</keyword>
<feature type="transmembrane region" description="Helical" evidence="1">
    <location>
        <begin position="64"/>
        <end position="83"/>
    </location>
</feature>
<protein>
    <recommendedName>
        <fullName evidence="4">Dolichyl-phosphate-mannose-protein mannosyltransferase</fullName>
    </recommendedName>
</protein>
<sequence>MTLVSLKPISDPDTFWHLAAGDYLRATWSFNGPDPWSAQSTQTWRLHEWLAEILMSWAQQAGGLPAVAWLLPMGAAAILLVLWATLRKRASLLVTSLVMTCTFLAMSNSFSLRPHLVTFALTIVVTNAWLDTAKDLKPRWWLILLSWVWACSHGMWFVGPMIGCAALLGMLFDRVTTFRDCWRLASIPVASVLAAAVTPVGPALLMSPLEVRGFTQFIEEWRPPSLGDIGFVAFLVLVAACLLPWLRSLHKAPWTDILLLTLATGLALAYVRTVPVGAAIVAPMTAAVLQRASGLPREAQSRQEVSLTVGLVVLGLSVAAVLSPARASLPQGGANNLNTPLDSLPSGTVLCNEYALGGWLIWRHPQLKPAIDGRTEVYSLDTFTSYIDFQKGGRGWESYPQRTGCTYALLGVALPPAQGLVKQEGWKVVARSADYVLLSAPTQR</sequence>
<dbReference type="AlphaFoldDB" id="A0A543PMF6"/>
<keyword evidence="1" id="KW-0812">Transmembrane</keyword>
<dbReference type="Proteomes" id="UP000320085">
    <property type="component" value="Unassembled WGS sequence"/>
</dbReference>
<comment type="caution">
    <text evidence="2">The sequence shown here is derived from an EMBL/GenBank/DDBJ whole genome shotgun (WGS) entry which is preliminary data.</text>
</comment>
<gene>
    <name evidence="2" type="ORF">FHX52_4493</name>
</gene>
<dbReference type="RefSeq" id="WP_221630685.1">
    <property type="nucleotide sequence ID" value="NZ_VFQF01000003.1"/>
</dbReference>
<keyword evidence="1" id="KW-1133">Transmembrane helix</keyword>
<accession>A0A543PMF6</accession>
<organism evidence="2 3">
    <name type="scientific">Humibacillus xanthopallidus</name>
    <dbReference type="NCBI Taxonomy" id="412689"/>
    <lineage>
        <taxon>Bacteria</taxon>
        <taxon>Bacillati</taxon>
        <taxon>Actinomycetota</taxon>
        <taxon>Actinomycetes</taxon>
        <taxon>Micrococcales</taxon>
        <taxon>Intrasporangiaceae</taxon>
        <taxon>Humibacillus</taxon>
    </lineage>
</organism>
<feature type="transmembrane region" description="Helical" evidence="1">
    <location>
        <begin position="257"/>
        <end position="284"/>
    </location>
</feature>
<evidence type="ECO:0000313" key="2">
    <source>
        <dbReference type="EMBL" id="TQN45254.1"/>
    </source>
</evidence>
<feature type="transmembrane region" description="Helical" evidence="1">
    <location>
        <begin position="90"/>
        <end position="106"/>
    </location>
</feature>
<proteinExistence type="predicted"/>
<name>A0A543PMF6_9MICO</name>
<evidence type="ECO:0008006" key="4">
    <source>
        <dbReference type="Google" id="ProtNLM"/>
    </source>
</evidence>
<evidence type="ECO:0000256" key="1">
    <source>
        <dbReference type="SAM" id="Phobius"/>
    </source>
</evidence>
<feature type="transmembrane region" description="Helical" evidence="1">
    <location>
        <begin position="184"/>
        <end position="205"/>
    </location>
</feature>
<dbReference type="EMBL" id="VFQF01000003">
    <property type="protein sequence ID" value="TQN45254.1"/>
    <property type="molecule type" value="Genomic_DNA"/>
</dbReference>
<feature type="transmembrane region" description="Helical" evidence="1">
    <location>
        <begin position="142"/>
        <end position="172"/>
    </location>
</feature>
<evidence type="ECO:0000313" key="3">
    <source>
        <dbReference type="Proteomes" id="UP000320085"/>
    </source>
</evidence>